<dbReference type="InterPro" id="IPR029014">
    <property type="entry name" value="NiFe-Hase_large"/>
</dbReference>
<comment type="caution">
    <text evidence="3">The sequence shown here is derived from an EMBL/GenBank/DDBJ whole genome shotgun (WGS) entry which is preliminary data.</text>
</comment>
<dbReference type="InterPro" id="IPR001135">
    <property type="entry name" value="NADH_Q_OxRdtase_suD"/>
</dbReference>
<dbReference type="Gene3D" id="1.10.645.10">
    <property type="entry name" value="Cytochrome-c3 Hydrogenase, chain B"/>
    <property type="match status" value="1"/>
</dbReference>
<dbReference type="Proteomes" id="UP000886070">
    <property type="component" value="Unassembled WGS sequence"/>
</dbReference>
<dbReference type="GO" id="GO:0048038">
    <property type="term" value="F:quinone binding"/>
    <property type="evidence" value="ECO:0007669"/>
    <property type="project" value="InterPro"/>
</dbReference>
<dbReference type="Pfam" id="PF00346">
    <property type="entry name" value="Complex1_49kDa"/>
    <property type="match status" value="1"/>
</dbReference>
<evidence type="ECO:0000256" key="1">
    <source>
        <dbReference type="ARBA" id="ARBA00023002"/>
    </source>
</evidence>
<evidence type="ECO:0000259" key="2">
    <source>
        <dbReference type="Pfam" id="PF00346"/>
    </source>
</evidence>
<name>A0A7V5HXT1_UNCAE</name>
<evidence type="ECO:0000313" key="3">
    <source>
        <dbReference type="EMBL" id="HHF97883.1"/>
    </source>
</evidence>
<proteinExistence type="predicted"/>
<dbReference type="SUPFAM" id="SSF56762">
    <property type="entry name" value="HydB/Nqo4-like"/>
    <property type="match status" value="1"/>
</dbReference>
<dbReference type="GO" id="GO:0016651">
    <property type="term" value="F:oxidoreductase activity, acting on NAD(P)H"/>
    <property type="evidence" value="ECO:0007669"/>
    <property type="project" value="InterPro"/>
</dbReference>
<sequence length="90" mass="10069">YVRSDGSNNPVRVKVRAPTYVNLPTCKATVPGESVADAALILASIDPCYCCTERMMRVVDRRTGKMELDGKDLIRLSQEKTKKLRRELGI</sequence>
<feature type="domain" description="NADH-quinone oxidoreductase subunit D" evidence="2">
    <location>
        <begin position="1"/>
        <end position="54"/>
    </location>
</feature>
<dbReference type="EMBL" id="DRTT01000004">
    <property type="protein sequence ID" value="HHF97883.1"/>
    <property type="molecule type" value="Genomic_DNA"/>
</dbReference>
<feature type="non-terminal residue" evidence="3">
    <location>
        <position position="1"/>
    </location>
</feature>
<keyword evidence="1" id="KW-0560">Oxidoreductase</keyword>
<dbReference type="GO" id="GO:0051287">
    <property type="term" value="F:NAD binding"/>
    <property type="evidence" value="ECO:0007669"/>
    <property type="project" value="InterPro"/>
</dbReference>
<dbReference type="InterPro" id="IPR052197">
    <property type="entry name" value="ComplexI_49kDa-like"/>
</dbReference>
<organism evidence="3">
    <name type="scientific">Aerophobetes bacterium</name>
    <dbReference type="NCBI Taxonomy" id="2030807"/>
    <lineage>
        <taxon>Bacteria</taxon>
        <taxon>Candidatus Aerophobota</taxon>
    </lineage>
</organism>
<dbReference type="PANTHER" id="PTHR43485:SF1">
    <property type="entry name" value="FORMATE HYDROGENLYASE SUBUNIT 5-RELATED"/>
    <property type="match status" value="1"/>
</dbReference>
<gene>
    <name evidence="3" type="ORF">ENL39_00120</name>
</gene>
<dbReference type="PANTHER" id="PTHR43485">
    <property type="entry name" value="HYDROGENASE-4 COMPONENT G"/>
    <property type="match status" value="1"/>
</dbReference>
<reference evidence="3" key="1">
    <citation type="journal article" date="2020" name="mSystems">
        <title>Genome- and Community-Level Interaction Insights into Carbon Utilization and Element Cycling Functions of Hydrothermarchaeota in Hydrothermal Sediment.</title>
        <authorList>
            <person name="Zhou Z."/>
            <person name="Liu Y."/>
            <person name="Xu W."/>
            <person name="Pan J."/>
            <person name="Luo Z.H."/>
            <person name="Li M."/>
        </authorList>
    </citation>
    <scope>NUCLEOTIDE SEQUENCE [LARGE SCALE GENOMIC DNA]</scope>
    <source>
        <strain evidence="3">HyVt-92</strain>
    </source>
</reference>
<dbReference type="AlphaFoldDB" id="A0A7V5HXT1"/>
<protein>
    <submittedName>
        <fullName evidence="3">NADH:ubiquinone oxidoreductase</fullName>
    </submittedName>
</protein>
<accession>A0A7V5HXT1</accession>